<gene>
    <name evidence="4" type="ORF">EEDITHA_LOCUS21815</name>
</gene>
<dbReference type="InterPro" id="IPR010998">
    <property type="entry name" value="Integrase_recombinase_N"/>
</dbReference>
<evidence type="ECO:0000313" key="5">
    <source>
        <dbReference type="Proteomes" id="UP001153954"/>
    </source>
</evidence>
<keyword evidence="5" id="KW-1185">Reference proteome</keyword>
<evidence type="ECO:0000256" key="2">
    <source>
        <dbReference type="SAM" id="MobiDB-lite"/>
    </source>
</evidence>
<evidence type="ECO:0000256" key="1">
    <source>
        <dbReference type="ARBA" id="ARBA00023125"/>
    </source>
</evidence>
<proteinExistence type="predicted"/>
<feature type="region of interest" description="Disordered" evidence="2">
    <location>
        <begin position="166"/>
        <end position="204"/>
    </location>
</feature>
<dbReference type="SUPFAM" id="SSF56349">
    <property type="entry name" value="DNA breaking-rejoining enzymes"/>
    <property type="match status" value="1"/>
</dbReference>
<feature type="domain" description="Core-binding (CB)" evidence="3">
    <location>
        <begin position="604"/>
        <end position="692"/>
    </location>
</feature>
<dbReference type="SUPFAM" id="SSF47823">
    <property type="entry name" value="lambda integrase-like, N-terminal domain"/>
    <property type="match status" value="1"/>
</dbReference>
<evidence type="ECO:0000259" key="3">
    <source>
        <dbReference type="PROSITE" id="PS51900"/>
    </source>
</evidence>
<dbReference type="PANTHER" id="PTHR35617:SF3">
    <property type="entry name" value="CORE-BINDING (CB) DOMAIN-CONTAINING PROTEIN"/>
    <property type="match status" value="1"/>
</dbReference>
<dbReference type="Gene3D" id="1.10.150.130">
    <property type="match status" value="1"/>
</dbReference>
<feature type="compositionally biased region" description="Polar residues" evidence="2">
    <location>
        <begin position="590"/>
        <end position="599"/>
    </location>
</feature>
<reference evidence="4" key="1">
    <citation type="submission" date="2022-03" db="EMBL/GenBank/DDBJ databases">
        <authorList>
            <person name="Tunstrom K."/>
        </authorList>
    </citation>
    <scope>NUCLEOTIDE SEQUENCE</scope>
</reference>
<dbReference type="PANTHER" id="PTHR35617">
    <property type="entry name" value="PHAGE_INTEGRASE DOMAIN-CONTAINING PROTEIN"/>
    <property type="match status" value="1"/>
</dbReference>
<feature type="region of interest" description="Disordered" evidence="2">
    <location>
        <begin position="252"/>
        <end position="276"/>
    </location>
</feature>
<feature type="compositionally biased region" description="Basic and acidic residues" evidence="2">
    <location>
        <begin position="573"/>
        <end position="589"/>
    </location>
</feature>
<dbReference type="AlphaFoldDB" id="A0AAU9VC07"/>
<protein>
    <recommendedName>
        <fullName evidence="3">Core-binding (CB) domain-containing protein</fullName>
    </recommendedName>
</protein>
<dbReference type="Proteomes" id="UP001153954">
    <property type="component" value="Unassembled WGS sequence"/>
</dbReference>
<name>A0AAU9VC07_EUPED</name>
<sequence>METNRCTRLHNKNNIGISHSLPDEAASSYTQYISKRASNVSFNRYEQGYRKDEVGGGIDDGSTVSKLFVSNVLSTKGRRKCQTHIQSESLKSICSCFKIPTNQYAENTPIHTTIRLDGQNRHKPGVLSPAYCSIAQTVSTAPLPTRTAANELPALRAKFGTKSVRVGDKLGRSNSEKSRRHPSDSVFRRFSDRQSKSPCSKESCYVHSQSIRTSGLENKLYKIHSDTQPDNGIPRCNMEFPAKHQITIHKEMHEDRRNDNPSQNKAKNRSKRSTKLSGNVELRKFCCSSRETELSSAPTNLHQSCEQEFEGRTITQVCSNGTALVASLSQRPISNPHASPYPLYGHRCIRSCMGCTCRQSISIGKLVNLRKESSLQSKGITCNTKSFTKARSEPPLQFATFAVRQPDCSIIFTERRGNEVSSIAQPYLPNSGFTRLIQNTSNSPSYPRRLQRGSRSLVSPKRNSGVALALPSNHSDFCQMGNPGDRSVRLSKRLCSAQVLHPRLSRQSSSIPRRVLSDVGLSTSMGISASIFNAQDSIAPEQVQRHISNNSPEVAEGVLEARPKEQSSSTSMDHQESTSGPDRHIDRPSPTKSVGNDSGSLEMWGWSEFLSEWTEQQKGLLLNSWRTSSLRTYKLAWERWIIWANQNNVSQNKPDGSQLARFLADLHQKDGYSYNTILTYKSAVSTLCDPQSSERLSGHPLVKRMLKSIALTNPKISKAPIWDVDPLVEHISKINPDINNLYQISKYTASILLLCSGRRVHDLTLLRVNENCCSITPNHITLWSVFGSKTDSAEVRQSGWKLSRNTVNKSLDPVHWINLLITAGFDRRKLANCENLFITTCGPAKAASRSVIGGWVKNMLKESGINASAGSFRAAVASKSWIENSPLDEILSRGNWKSVNTFKRFYCREVTRCKTKKNKSITQLFPPVD</sequence>
<dbReference type="EMBL" id="CAKOGL010000030">
    <property type="protein sequence ID" value="CAH2107823.1"/>
    <property type="molecule type" value="Genomic_DNA"/>
</dbReference>
<evidence type="ECO:0000313" key="4">
    <source>
        <dbReference type="EMBL" id="CAH2107823.1"/>
    </source>
</evidence>
<organism evidence="4 5">
    <name type="scientific">Euphydryas editha</name>
    <name type="common">Edith's checkerspot</name>
    <dbReference type="NCBI Taxonomy" id="104508"/>
    <lineage>
        <taxon>Eukaryota</taxon>
        <taxon>Metazoa</taxon>
        <taxon>Ecdysozoa</taxon>
        <taxon>Arthropoda</taxon>
        <taxon>Hexapoda</taxon>
        <taxon>Insecta</taxon>
        <taxon>Pterygota</taxon>
        <taxon>Neoptera</taxon>
        <taxon>Endopterygota</taxon>
        <taxon>Lepidoptera</taxon>
        <taxon>Glossata</taxon>
        <taxon>Ditrysia</taxon>
        <taxon>Papilionoidea</taxon>
        <taxon>Nymphalidae</taxon>
        <taxon>Nymphalinae</taxon>
        <taxon>Euphydryas</taxon>
    </lineage>
</organism>
<dbReference type="InterPro" id="IPR044068">
    <property type="entry name" value="CB"/>
</dbReference>
<feature type="region of interest" description="Disordered" evidence="2">
    <location>
        <begin position="557"/>
        <end position="599"/>
    </location>
</feature>
<keyword evidence="1" id="KW-0238">DNA-binding</keyword>
<accession>A0AAU9VC07</accession>
<dbReference type="PROSITE" id="PS51900">
    <property type="entry name" value="CB"/>
    <property type="match status" value="1"/>
</dbReference>
<feature type="compositionally biased region" description="Basic and acidic residues" evidence="2">
    <location>
        <begin position="166"/>
        <end position="195"/>
    </location>
</feature>
<comment type="caution">
    <text evidence="4">The sequence shown here is derived from an EMBL/GenBank/DDBJ whole genome shotgun (WGS) entry which is preliminary data.</text>
</comment>
<dbReference type="GO" id="GO:0003677">
    <property type="term" value="F:DNA binding"/>
    <property type="evidence" value="ECO:0007669"/>
    <property type="project" value="UniProtKB-KW"/>
</dbReference>
<dbReference type="InterPro" id="IPR011010">
    <property type="entry name" value="DNA_brk_join_enz"/>
</dbReference>